<dbReference type="PANTHER" id="PTHR30589">
    <property type="entry name" value="PROLIPOPROTEIN DIACYLGLYCERYL TRANSFERASE"/>
    <property type="match status" value="1"/>
</dbReference>
<keyword evidence="4 7" id="KW-0812">Transmembrane</keyword>
<evidence type="ECO:0000256" key="7">
    <source>
        <dbReference type="HAMAP-Rule" id="MF_01147"/>
    </source>
</evidence>
<dbReference type="EC" id="2.5.1.145" evidence="7"/>
<dbReference type="Pfam" id="PF01790">
    <property type="entry name" value="LGT"/>
    <property type="match status" value="1"/>
</dbReference>
<dbReference type="PANTHER" id="PTHR30589:SF0">
    <property type="entry name" value="PHOSPHATIDYLGLYCEROL--PROLIPOPROTEIN DIACYLGLYCERYL TRANSFERASE"/>
    <property type="match status" value="1"/>
</dbReference>
<organism evidence="8 9">
    <name type="scientific">Candidatus Buchananbacteria bacterium RIFCSPLOWO2_02_FULL_46_11b</name>
    <dbReference type="NCBI Taxonomy" id="1797548"/>
    <lineage>
        <taxon>Bacteria</taxon>
        <taxon>Candidatus Buchananiibacteriota</taxon>
    </lineage>
</organism>
<evidence type="ECO:0000313" key="8">
    <source>
        <dbReference type="EMBL" id="OGY57511.1"/>
    </source>
</evidence>
<feature type="transmembrane region" description="Helical" evidence="7">
    <location>
        <begin position="90"/>
        <end position="113"/>
    </location>
</feature>
<keyword evidence="2 7" id="KW-1003">Cell membrane</keyword>
<keyword evidence="5 7" id="KW-1133">Transmembrane helix</keyword>
<feature type="transmembrane region" description="Helical" evidence="7">
    <location>
        <begin position="22"/>
        <end position="43"/>
    </location>
</feature>
<accession>A0A1G1YYQ5</accession>
<feature type="transmembrane region" description="Helical" evidence="7">
    <location>
        <begin position="213"/>
        <end position="233"/>
    </location>
</feature>
<comment type="similarity">
    <text evidence="1 7">Belongs to the Lgt family.</text>
</comment>
<evidence type="ECO:0000256" key="5">
    <source>
        <dbReference type="ARBA" id="ARBA00022989"/>
    </source>
</evidence>
<dbReference type="GO" id="GO:0008961">
    <property type="term" value="F:phosphatidylglycerol-prolipoprotein diacylglyceryl transferase activity"/>
    <property type="evidence" value="ECO:0007669"/>
    <property type="project" value="UniProtKB-UniRule"/>
</dbReference>
<keyword evidence="8" id="KW-0449">Lipoprotein</keyword>
<comment type="catalytic activity">
    <reaction evidence="7">
        <text>L-cysteinyl-[prolipoprotein] + a 1,2-diacyl-sn-glycero-3-phospho-(1'-sn-glycerol) = an S-1,2-diacyl-sn-glyceryl-L-cysteinyl-[prolipoprotein] + sn-glycerol 1-phosphate + H(+)</text>
        <dbReference type="Rhea" id="RHEA:56712"/>
        <dbReference type="Rhea" id="RHEA-COMP:14679"/>
        <dbReference type="Rhea" id="RHEA-COMP:14680"/>
        <dbReference type="ChEBI" id="CHEBI:15378"/>
        <dbReference type="ChEBI" id="CHEBI:29950"/>
        <dbReference type="ChEBI" id="CHEBI:57685"/>
        <dbReference type="ChEBI" id="CHEBI:64716"/>
        <dbReference type="ChEBI" id="CHEBI:140658"/>
        <dbReference type="EC" id="2.5.1.145"/>
    </reaction>
</comment>
<comment type="function">
    <text evidence="7">Catalyzes the transfer of the diacylglyceryl group from phosphatidylglycerol to the sulfhydryl group of the N-terminal cysteine of a prolipoprotein, the first step in the formation of mature lipoproteins.</text>
</comment>
<gene>
    <name evidence="7" type="primary">lgt</name>
    <name evidence="8" type="ORF">A3H67_01815</name>
</gene>
<evidence type="ECO:0000256" key="2">
    <source>
        <dbReference type="ARBA" id="ARBA00022475"/>
    </source>
</evidence>
<feature type="transmembrane region" description="Helical" evidence="7">
    <location>
        <begin position="120"/>
        <end position="138"/>
    </location>
</feature>
<dbReference type="PROSITE" id="PS01311">
    <property type="entry name" value="LGT"/>
    <property type="match status" value="1"/>
</dbReference>
<keyword evidence="6 7" id="KW-0472">Membrane</keyword>
<comment type="subcellular location">
    <subcellularLocation>
        <location evidence="7">Cell membrane</location>
        <topology evidence="7">Multi-pass membrane protein</topology>
    </subcellularLocation>
</comment>
<dbReference type="HAMAP" id="MF_01147">
    <property type="entry name" value="Lgt"/>
    <property type="match status" value="1"/>
</dbReference>
<comment type="caution">
    <text evidence="8">The sequence shown here is derived from an EMBL/GenBank/DDBJ whole genome shotgun (WGS) entry which is preliminary data.</text>
</comment>
<name>A0A1G1YYQ5_9BACT</name>
<dbReference type="InterPro" id="IPR001640">
    <property type="entry name" value="Lgt"/>
</dbReference>
<evidence type="ECO:0000256" key="1">
    <source>
        <dbReference type="ARBA" id="ARBA00007150"/>
    </source>
</evidence>
<dbReference type="GO" id="GO:0042158">
    <property type="term" value="P:lipoprotein biosynthetic process"/>
    <property type="evidence" value="ECO:0007669"/>
    <property type="project" value="UniProtKB-UniRule"/>
</dbReference>
<sequence>MITFLHNYLPQPILFKLGFIEVHWYGLLVVLGIIGALSAVLFLARKQNITSDEVINLGFYAIISGLLGARIYAVFLDLPYYLNNPWEIPAVWHGGLAIHGAIIGGGLAILIYAIKKKQSVWLWLDLAAPSLALAQAIGRFGNYFNQEVFGRPTSLPWGIPINPFNRPPGFEGFAYFHPTFLYESGLNLLNFVLLAVLFFWINKGRSEIRDRRSGDGMVFLAYLINYSVIRILMELLRIDQTPLVMGIRWPVVASVLILISSLGGLIFFRRQAAIR</sequence>
<protein>
    <recommendedName>
        <fullName evidence="7">Phosphatidylglycerol--prolipoprotein diacylglyceryl transferase</fullName>
        <ecNumber evidence="7">2.5.1.145</ecNumber>
    </recommendedName>
</protein>
<feature type="transmembrane region" description="Helical" evidence="7">
    <location>
        <begin position="180"/>
        <end position="201"/>
    </location>
</feature>
<dbReference type="EMBL" id="MHIR01000022">
    <property type="protein sequence ID" value="OGY57511.1"/>
    <property type="molecule type" value="Genomic_DNA"/>
</dbReference>
<feature type="transmembrane region" description="Helical" evidence="7">
    <location>
        <begin position="55"/>
        <end position="75"/>
    </location>
</feature>
<reference evidence="8 9" key="1">
    <citation type="journal article" date="2016" name="Nat. Commun.">
        <title>Thousands of microbial genomes shed light on interconnected biogeochemical processes in an aquifer system.</title>
        <authorList>
            <person name="Anantharaman K."/>
            <person name="Brown C.T."/>
            <person name="Hug L.A."/>
            <person name="Sharon I."/>
            <person name="Castelle C.J."/>
            <person name="Probst A.J."/>
            <person name="Thomas B.C."/>
            <person name="Singh A."/>
            <person name="Wilkins M.J."/>
            <person name="Karaoz U."/>
            <person name="Brodie E.L."/>
            <person name="Williams K.H."/>
            <person name="Hubbard S.S."/>
            <person name="Banfield J.F."/>
        </authorList>
    </citation>
    <scope>NUCLEOTIDE SEQUENCE [LARGE SCALE GENOMIC DNA]</scope>
</reference>
<proteinExistence type="inferred from homology"/>
<evidence type="ECO:0000256" key="4">
    <source>
        <dbReference type="ARBA" id="ARBA00022692"/>
    </source>
</evidence>
<dbReference type="GO" id="GO:0005886">
    <property type="term" value="C:plasma membrane"/>
    <property type="evidence" value="ECO:0007669"/>
    <property type="project" value="UniProtKB-SubCell"/>
</dbReference>
<dbReference type="NCBIfam" id="TIGR00544">
    <property type="entry name" value="lgt"/>
    <property type="match status" value="1"/>
</dbReference>
<evidence type="ECO:0000256" key="6">
    <source>
        <dbReference type="ARBA" id="ARBA00023136"/>
    </source>
</evidence>
<feature type="transmembrane region" description="Helical" evidence="7">
    <location>
        <begin position="245"/>
        <end position="268"/>
    </location>
</feature>
<dbReference type="UniPathway" id="UPA00664"/>
<dbReference type="Proteomes" id="UP000177408">
    <property type="component" value="Unassembled WGS sequence"/>
</dbReference>
<evidence type="ECO:0000256" key="3">
    <source>
        <dbReference type="ARBA" id="ARBA00022679"/>
    </source>
</evidence>
<dbReference type="AlphaFoldDB" id="A0A1G1YYQ5"/>
<comment type="pathway">
    <text evidence="7">Protein modification; lipoprotein biosynthesis (diacylglyceryl transfer).</text>
</comment>
<feature type="binding site" evidence="7">
    <location>
        <position position="139"/>
    </location>
    <ligand>
        <name>a 1,2-diacyl-sn-glycero-3-phospho-(1'-sn-glycerol)</name>
        <dbReference type="ChEBI" id="CHEBI:64716"/>
    </ligand>
</feature>
<evidence type="ECO:0000313" key="9">
    <source>
        <dbReference type="Proteomes" id="UP000177408"/>
    </source>
</evidence>
<keyword evidence="3 7" id="KW-0808">Transferase</keyword>